<accession>A0A1D7QSG9</accession>
<evidence type="ECO:0000313" key="9">
    <source>
        <dbReference type="Proteomes" id="UP000094463"/>
    </source>
</evidence>
<dbReference type="RefSeq" id="WP_069364083.1">
    <property type="nucleotide sequence ID" value="NZ_CP012502.1"/>
</dbReference>
<keyword evidence="3 6" id="KW-0812">Transmembrane</keyword>
<evidence type="ECO:0000256" key="4">
    <source>
        <dbReference type="ARBA" id="ARBA00022989"/>
    </source>
</evidence>
<dbReference type="STRING" id="632773.BBEV_0562"/>
<dbReference type="EMBL" id="CP012502">
    <property type="protein sequence ID" value="AOM81955.1"/>
    <property type="molecule type" value="Genomic_DNA"/>
</dbReference>
<proteinExistence type="predicted"/>
<comment type="subcellular location">
    <subcellularLocation>
        <location evidence="1">Cell membrane</location>
        <topology evidence="1">Single-pass membrane protein</topology>
    </subcellularLocation>
</comment>
<protein>
    <submittedName>
        <fullName evidence="8">Transcription Regulator PspC Family</fullName>
    </submittedName>
</protein>
<keyword evidence="9" id="KW-1185">Reference proteome</keyword>
<gene>
    <name evidence="8" type="ORF">BBEV_0562</name>
</gene>
<keyword evidence="2" id="KW-1003">Cell membrane</keyword>
<dbReference type="PANTHER" id="PTHR33885">
    <property type="entry name" value="PHAGE SHOCK PROTEIN C"/>
    <property type="match status" value="1"/>
</dbReference>
<reference evidence="8 9" key="1">
    <citation type="submission" date="2015-08" db="EMBL/GenBank/DDBJ databases">
        <title>The complete genome sequence of Bacillus beveridgei MLTeJB.</title>
        <authorList>
            <person name="Hanson T.E."/>
            <person name="Mesa C."/>
            <person name="Basesman S.M."/>
            <person name="Oremland R.S."/>
        </authorList>
    </citation>
    <scope>NUCLEOTIDE SEQUENCE [LARGE SCALE GENOMIC DNA]</scope>
    <source>
        <strain evidence="8 9">MLTeJB</strain>
    </source>
</reference>
<evidence type="ECO:0000256" key="6">
    <source>
        <dbReference type="SAM" id="Phobius"/>
    </source>
</evidence>
<dbReference type="GO" id="GO:0005886">
    <property type="term" value="C:plasma membrane"/>
    <property type="evidence" value="ECO:0007669"/>
    <property type="project" value="UniProtKB-SubCell"/>
</dbReference>
<dbReference type="InterPro" id="IPR052027">
    <property type="entry name" value="PspC"/>
</dbReference>
<evidence type="ECO:0000256" key="3">
    <source>
        <dbReference type="ARBA" id="ARBA00022692"/>
    </source>
</evidence>
<dbReference type="PANTHER" id="PTHR33885:SF3">
    <property type="entry name" value="PHAGE SHOCK PROTEIN C"/>
    <property type="match status" value="1"/>
</dbReference>
<keyword evidence="5 6" id="KW-0472">Membrane</keyword>
<keyword evidence="4 6" id="KW-1133">Transmembrane helix</keyword>
<evidence type="ECO:0000259" key="7">
    <source>
        <dbReference type="Pfam" id="PF04024"/>
    </source>
</evidence>
<feature type="domain" description="Phage shock protein PspC N-terminal" evidence="7">
    <location>
        <begin position="2"/>
        <end position="60"/>
    </location>
</feature>
<evidence type="ECO:0000313" key="8">
    <source>
        <dbReference type="EMBL" id="AOM81955.1"/>
    </source>
</evidence>
<sequence>MKKLTRSIENRRIAGVCGGIGEYFNIDPTIIRLVCLILLFPSFFLVSVGYVIAVLTIPMEGEV</sequence>
<dbReference type="Pfam" id="PF04024">
    <property type="entry name" value="PspC"/>
    <property type="match status" value="1"/>
</dbReference>
<evidence type="ECO:0000256" key="2">
    <source>
        <dbReference type="ARBA" id="ARBA00022475"/>
    </source>
</evidence>
<dbReference type="InterPro" id="IPR007168">
    <property type="entry name" value="Phageshock_PspC_N"/>
</dbReference>
<feature type="transmembrane region" description="Helical" evidence="6">
    <location>
        <begin position="33"/>
        <end position="57"/>
    </location>
</feature>
<organism evidence="8 9">
    <name type="scientific">Salisediminibacterium beveridgei</name>
    <dbReference type="NCBI Taxonomy" id="632773"/>
    <lineage>
        <taxon>Bacteria</taxon>
        <taxon>Bacillati</taxon>
        <taxon>Bacillota</taxon>
        <taxon>Bacilli</taxon>
        <taxon>Bacillales</taxon>
        <taxon>Bacillaceae</taxon>
        <taxon>Salisediminibacterium</taxon>
    </lineage>
</organism>
<evidence type="ECO:0000256" key="5">
    <source>
        <dbReference type="ARBA" id="ARBA00023136"/>
    </source>
</evidence>
<dbReference type="Proteomes" id="UP000094463">
    <property type="component" value="Chromosome"/>
</dbReference>
<evidence type="ECO:0000256" key="1">
    <source>
        <dbReference type="ARBA" id="ARBA00004162"/>
    </source>
</evidence>
<dbReference type="KEGG" id="bbev:BBEV_0562"/>
<dbReference type="AlphaFoldDB" id="A0A1D7QSG9"/>
<dbReference type="OrthoDB" id="9815286at2"/>
<name>A0A1D7QSG9_9BACI</name>